<keyword evidence="10" id="KW-1185">Reference proteome</keyword>
<dbReference type="HOGENOM" id="CLU_185732_0_0_1"/>
<dbReference type="PANTHER" id="PTHR34453">
    <property type="entry name" value="DEFENSIN-LIKE (DEFL) FAMILY PROTEIN-RELATED"/>
    <property type="match status" value="1"/>
</dbReference>
<keyword evidence="5" id="KW-0295">Fungicide</keyword>
<dbReference type="EMBL" id="CM001879">
    <property type="protein sequence ID" value="EOX94081.1"/>
    <property type="molecule type" value="Genomic_DNA"/>
</dbReference>
<dbReference type="Pfam" id="PF10868">
    <property type="entry name" value="Defensin_like"/>
    <property type="match status" value="1"/>
</dbReference>
<keyword evidence="4" id="KW-0929">Antimicrobial</keyword>
<keyword evidence="3" id="KW-0964">Secreted</keyword>
<keyword evidence="6 8" id="KW-0732">Signal</keyword>
<dbReference type="AlphaFoldDB" id="A0A061DPR6"/>
<keyword evidence="7" id="KW-0611">Plant defense</keyword>
<gene>
    <name evidence="9" type="ORF">TCM_003181</name>
</gene>
<accession>A0A061DPR6</accession>
<dbReference type="GO" id="GO:0050832">
    <property type="term" value="P:defense response to fungus"/>
    <property type="evidence" value="ECO:0007669"/>
    <property type="project" value="UniProtKB-KW"/>
</dbReference>
<evidence type="ECO:0000256" key="7">
    <source>
        <dbReference type="ARBA" id="ARBA00022821"/>
    </source>
</evidence>
<dbReference type="eggNOG" id="ENOG502SEE3">
    <property type="taxonomic scope" value="Eukaryota"/>
</dbReference>
<evidence type="ECO:0000256" key="8">
    <source>
        <dbReference type="SAM" id="SignalP"/>
    </source>
</evidence>
<evidence type="ECO:0000313" key="9">
    <source>
        <dbReference type="EMBL" id="EOX94081.1"/>
    </source>
</evidence>
<evidence type="ECO:0000256" key="6">
    <source>
        <dbReference type="ARBA" id="ARBA00022729"/>
    </source>
</evidence>
<proteinExistence type="inferred from homology"/>
<comment type="subcellular location">
    <subcellularLocation>
        <location evidence="1">Secreted</location>
    </subcellularLocation>
</comment>
<dbReference type="GO" id="GO:0031640">
    <property type="term" value="P:killing of cells of another organism"/>
    <property type="evidence" value="ECO:0007669"/>
    <property type="project" value="UniProtKB-KW"/>
</dbReference>
<comment type="similarity">
    <text evidence="2">Belongs to the DEFL family.</text>
</comment>
<feature type="chain" id="PRO_5001596106" evidence="8">
    <location>
        <begin position="27"/>
        <end position="82"/>
    </location>
</feature>
<evidence type="ECO:0000256" key="2">
    <source>
        <dbReference type="ARBA" id="ARBA00006722"/>
    </source>
</evidence>
<evidence type="ECO:0000313" key="10">
    <source>
        <dbReference type="Proteomes" id="UP000026915"/>
    </source>
</evidence>
<dbReference type="GO" id="GO:0005576">
    <property type="term" value="C:extracellular region"/>
    <property type="evidence" value="ECO:0007669"/>
    <property type="project" value="UniProtKB-SubCell"/>
</dbReference>
<name>A0A061DPR6_THECC</name>
<reference evidence="9 10" key="1">
    <citation type="journal article" date="2013" name="Genome Biol.">
        <title>The genome sequence of the most widely cultivated cacao type and its use to identify candidate genes regulating pod color.</title>
        <authorList>
            <person name="Motamayor J.C."/>
            <person name="Mockaitis K."/>
            <person name="Schmutz J."/>
            <person name="Haiminen N."/>
            <person name="Iii D.L."/>
            <person name="Cornejo O."/>
            <person name="Findley S.D."/>
            <person name="Zheng P."/>
            <person name="Utro F."/>
            <person name="Royaert S."/>
            <person name="Saski C."/>
            <person name="Jenkins J."/>
            <person name="Podicheti R."/>
            <person name="Zhao M."/>
            <person name="Scheffler B.E."/>
            <person name="Stack J.C."/>
            <person name="Feltus F.A."/>
            <person name="Mustiga G.M."/>
            <person name="Amores F."/>
            <person name="Phillips W."/>
            <person name="Marelli J.P."/>
            <person name="May G.D."/>
            <person name="Shapiro H."/>
            <person name="Ma J."/>
            <person name="Bustamante C.D."/>
            <person name="Schnell R.J."/>
            <person name="Main D."/>
            <person name="Gilbert D."/>
            <person name="Parida L."/>
            <person name="Kuhn D.N."/>
        </authorList>
    </citation>
    <scope>NUCLEOTIDE SEQUENCE [LARGE SCALE GENOMIC DNA]</scope>
    <source>
        <strain evidence="10">cv. Matina 1-6</strain>
    </source>
</reference>
<protein>
    <submittedName>
        <fullName evidence="9">Defensin-like family protein, putative</fullName>
    </submittedName>
</protein>
<dbReference type="Proteomes" id="UP000026915">
    <property type="component" value="Chromosome 1"/>
</dbReference>
<dbReference type="PANTHER" id="PTHR34453:SF3">
    <property type="entry name" value="DEFENSIN-LIKE (DEFL) FAMILY PROTEIN-RELATED"/>
    <property type="match status" value="1"/>
</dbReference>
<evidence type="ECO:0000256" key="5">
    <source>
        <dbReference type="ARBA" id="ARBA00022577"/>
    </source>
</evidence>
<dbReference type="Gramene" id="EOX94081">
    <property type="protein sequence ID" value="EOX94081"/>
    <property type="gene ID" value="TCM_003181"/>
</dbReference>
<dbReference type="InterPro" id="IPR022618">
    <property type="entry name" value="Defensin-like_20-28"/>
</dbReference>
<dbReference type="InParanoid" id="A0A061DPR6"/>
<evidence type="ECO:0000256" key="1">
    <source>
        <dbReference type="ARBA" id="ARBA00004613"/>
    </source>
</evidence>
<sequence>MAQAKVFSFVLLIVLIISIDVVEVASQGKCCKNHPSLGECVPGKDDNPETNGKCWVFCISDCEKGGFCKPMSGGHHECHCYC</sequence>
<feature type="signal peptide" evidence="8">
    <location>
        <begin position="1"/>
        <end position="26"/>
    </location>
</feature>
<evidence type="ECO:0000256" key="3">
    <source>
        <dbReference type="ARBA" id="ARBA00022525"/>
    </source>
</evidence>
<evidence type="ECO:0000256" key="4">
    <source>
        <dbReference type="ARBA" id="ARBA00022529"/>
    </source>
</evidence>
<dbReference type="OMA" id="CWVFCIS"/>
<organism evidence="9 10">
    <name type="scientific">Theobroma cacao</name>
    <name type="common">Cacao</name>
    <name type="synonym">Cocoa</name>
    <dbReference type="NCBI Taxonomy" id="3641"/>
    <lineage>
        <taxon>Eukaryota</taxon>
        <taxon>Viridiplantae</taxon>
        <taxon>Streptophyta</taxon>
        <taxon>Embryophyta</taxon>
        <taxon>Tracheophyta</taxon>
        <taxon>Spermatophyta</taxon>
        <taxon>Magnoliopsida</taxon>
        <taxon>eudicotyledons</taxon>
        <taxon>Gunneridae</taxon>
        <taxon>Pentapetalae</taxon>
        <taxon>rosids</taxon>
        <taxon>malvids</taxon>
        <taxon>Malvales</taxon>
        <taxon>Malvaceae</taxon>
        <taxon>Byttnerioideae</taxon>
        <taxon>Theobroma</taxon>
    </lineage>
</organism>